<dbReference type="AlphaFoldDB" id="A0A367Y6N1"/>
<dbReference type="EMBL" id="QORO01000001">
    <property type="protein sequence ID" value="RCK61516.1"/>
    <property type="molecule type" value="Genomic_DNA"/>
</dbReference>
<dbReference type="Proteomes" id="UP000253508">
    <property type="component" value="Unassembled WGS sequence"/>
</dbReference>
<keyword evidence="1" id="KW-1133">Transmembrane helix</keyword>
<feature type="transmembrane region" description="Helical" evidence="1">
    <location>
        <begin position="25"/>
        <end position="47"/>
    </location>
</feature>
<evidence type="ECO:0000313" key="2">
    <source>
        <dbReference type="EMBL" id="RCK61516.1"/>
    </source>
</evidence>
<reference evidence="2 3" key="1">
    <citation type="submission" date="2018-07" db="EMBL/GenBank/DDBJ databases">
        <title>Microbacterium endoborsara sp. nov., a novel actinobacterium isolated from Borszczowia aralocaspica.</title>
        <authorList>
            <person name="An D."/>
        </authorList>
    </citation>
    <scope>NUCLEOTIDE SEQUENCE [LARGE SCALE GENOMIC DNA]</scope>
    <source>
        <strain evidence="2 3">C1.15228</strain>
    </source>
</reference>
<keyword evidence="1" id="KW-0472">Membrane</keyword>
<sequence length="135" mass="14530">MTDNTPEQAPAPRRYRTLPEKVGSVVLGFESIVVFLAGLVIFGLSALPEGIPRWWGVVAGSVGFVITLAASGTLRWRWGRILGWAIQVVIALGAILVPAILLVTIVFGALYAYAMIGGSKIERRVQQQRREAGSA</sequence>
<keyword evidence="3" id="KW-1185">Reference proteome</keyword>
<name>A0A367Y6N1_9MICO</name>
<comment type="caution">
    <text evidence="2">The sequence shown here is derived from an EMBL/GenBank/DDBJ whole genome shotgun (WGS) entry which is preliminary data.</text>
</comment>
<organism evidence="2 3">
    <name type="scientific">Microbacterium sorbitolivorans</name>
    <dbReference type="NCBI Taxonomy" id="1867410"/>
    <lineage>
        <taxon>Bacteria</taxon>
        <taxon>Bacillati</taxon>
        <taxon>Actinomycetota</taxon>
        <taxon>Actinomycetes</taxon>
        <taxon>Micrococcales</taxon>
        <taxon>Microbacteriaceae</taxon>
        <taxon>Microbacterium</taxon>
    </lineage>
</organism>
<keyword evidence="1" id="KW-0812">Transmembrane</keyword>
<dbReference type="RefSeq" id="WP_114116620.1">
    <property type="nucleotide sequence ID" value="NZ_BMHU01000001.1"/>
</dbReference>
<feature type="transmembrane region" description="Helical" evidence="1">
    <location>
        <begin position="84"/>
        <end position="114"/>
    </location>
</feature>
<dbReference type="Pfam" id="PF14017">
    <property type="entry name" value="DUF4233"/>
    <property type="match status" value="1"/>
</dbReference>
<protein>
    <submittedName>
        <fullName evidence="2">DUF4233 domain-containing protein</fullName>
    </submittedName>
</protein>
<evidence type="ECO:0000313" key="3">
    <source>
        <dbReference type="Proteomes" id="UP000253508"/>
    </source>
</evidence>
<dbReference type="OrthoDB" id="3267755at2"/>
<dbReference type="InterPro" id="IPR025327">
    <property type="entry name" value="DUF4233"/>
</dbReference>
<feature type="transmembrane region" description="Helical" evidence="1">
    <location>
        <begin position="54"/>
        <end position="78"/>
    </location>
</feature>
<evidence type="ECO:0000256" key="1">
    <source>
        <dbReference type="SAM" id="Phobius"/>
    </source>
</evidence>
<accession>A0A367Y6N1</accession>
<proteinExistence type="predicted"/>
<gene>
    <name evidence="2" type="ORF">DTO57_02425</name>
</gene>